<dbReference type="GO" id="GO:0001664">
    <property type="term" value="F:G protein-coupled receptor binding"/>
    <property type="evidence" value="ECO:0007669"/>
    <property type="project" value="TreeGrafter"/>
</dbReference>
<dbReference type="Proteomes" id="UP000054495">
    <property type="component" value="Unassembled WGS sequence"/>
</dbReference>
<dbReference type="GO" id="GO:0031683">
    <property type="term" value="F:G-protein beta/gamma-subunit complex binding"/>
    <property type="evidence" value="ECO:0007669"/>
    <property type="project" value="InterPro"/>
</dbReference>
<gene>
    <name evidence="5" type="ORF">ANCCEY_02485</name>
</gene>
<dbReference type="GO" id="GO:0003924">
    <property type="term" value="F:GTPase activity"/>
    <property type="evidence" value="ECO:0007669"/>
    <property type="project" value="InterPro"/>
</dbReference>
<dbReference type="GO" id="GO:0007188">
    <property type="term" value="P:adenylate cyclase-modulating G protein-coupled receptor signaling pathway"/>
    <property type="evidence" value="ECO:0007669"/>
    <property type="project" value="TreeGrafter"/>
</dbReference>
<dbReference type="PANTHER" id="PTHR10218:SF245">
    <property type="entry name" value="GUANINE NUCLEOTIDE-BINDING PROTEIN ALPHA-2 SUBUNIT-RELATED"/>
    <property type="match status" value="1"/>
</dbReference>
<dbReference type="GO" id="GO:0005737">
    <property type="term" value="C:cytoplasm"/>
    <property type="evidence" value="ECO:0007669"/>
    <property type="project" value="TreeGrafter"/>
</dbReference>
<keyword evidence="4" id="KW-0479">Metal-binding</keyword>
<feature type="binding site" evidence="4">
    <location>
        <position position="22"/>
    </location>
    <ligand>
        <name>Mg(2+)</name>
        <dbReference type="ChEBI" id="CHEBI:18420"/>
    </ligand>
</feature>
<accession>A0A0D6M2T3</accession>
<proteinExistence type="predicted"/>
<evidence type="ECO:0000256" key="4">
    <source>
        <dbReference type="PIRSR" id="PIRSR601019-2"/>
    </source>
</evidence>
<organism evidence="5 6">
    <name type="scientific">Ancylostoma ceylanicum</name>
    <dbReference type="NCBI Taxonomy" id="53326"/>
    <lineage>
        <taxon>Eukaryota</taxon>
        <taxon>Metazoa</taxon>
        <taxon>Ecdysozoa</taxon>
        <taxon>Nematoda</taxon>
        <taxon>Chromadorea</taxon>
        <taxon>Rhabditida</taxon>
        <taxon>Rhabditina</taxon>
        <taxon>Rhabditomorpha</taxon>
        <taxon>Strongyloidea</taxon>
        <taxon>Ancylostomatidae</taxon>
        <taxon>Ancylostomatinae</taxon>
        <taxon>Ancylostoma</taxon>
    </lineage>
</organism>
<evidence type="ECO:0000256" key="1">
    <source>
        <dbReference type="ARBA" id="ARBA00022741"/>
    </source>
</evidence>
<keyword evidence="2 3" id="KW-0342">GTP-binding</keyword>
<evidence type="ECO:0000313" key="5">
    <source>
        <dbReference type="EMBL" id="EPB78419.1"/>
    </source>
</evidence>
<dbReference type="GO" id="GO:0046872">
    <property type="term" value="F:metal ion binding"/>
    <property type="evidence" value="ECO:0007669"/>
    <property type="project" value="UniProtKB-KW"/>
</dbReference>
<name>A0A0D6M2T3_9BILA</name>
<dbReference type="Gene3D" id="1.10.400.10">
    <property type="entry name" value="GI Alpha 1, domain 2-like"/>
    <property type="match status" value="1"/>
</dbReference>
<evidence type="ECO:0008006" key="7">
    <source>
        <dbReference type="Google" id="ProtNLM"/>
    </source>
</evidence>
<dbReference type="GO" id="GO:0005525">
    <property type="term" value="F:GTP binding"/>
    <property type="evidence" value="ECO:0007669"/>
    <property type="project" value="UniProtKB-KW"/>
</dbReference>
<evidence type="ECO:0000256" key="2">
    <source>
        <dbReference type="ARBA" id="ARBA00023134"/>
    </source>
</evidence>
<dbReference type="AlphaFoldDB" id="A0A0D6M2T3"/>
<keyword evidence="4" id="KW-0460">Magnesium</keyword>
<dbReference type="PANTHER" id="PTHR10218">
    <property type="entry name" value="GTP-BINDING PROTEIN ALPHA SUBUNIT"/>
    <property type="match status" value="1"/>
</dbReference>
<keyword evidence="6" id="KW-1185">Reference proteome</keyword>
<dbReference type="Pfam" id="PF00503">
    <property type="entry name" value="G-alpha"/>
    <property type="match status" value="1"/>
</dbReference>
<evidence type="ECO:0000256" key="3">
    <source>
        <dbReference type="PIRSR" id="PIRSR601019-1"/>
    </source>
</evidence>
<dbReference type="PROSITE" id="PS51882">
    <property type="entry name" value="G_ALPHA"/>
    <property type="match status" value="1"/>
</dbReference>
<reference evidence="5 6" key="1">
    <citation type="submission" date="2013-05" db="EMBL/GenBank/DDBJ databases">
        <title>Draft genome of the parasitic nematode Anyclostoma ceylanicum.</title>
        <authorList>
            <person name="Mitreva M."/>
        </authorList>
    </citation>
    <scope>NUCLEOTIDE SEQUENCE [LARGE SCALE GENOMIC DNA]</scope>
</reference>
<sequence>MLEWKNTPLNFILPGAGECGKSTVLKQMRILHDHGFSQEEADQQKGVVYNNTVQAMAMILRAMNSLKISLEDPSKEVSLLL</sequence>
<dbReference type="GO" id="GO:0005834">
    <property type="term" value="C:heterotrimeric G-protein complex"/>
    <property type="evidence" value="ECO:0007669"/>
    <property type="project" value="TreeGrafter"/>
</dbReference>
<dbReference type="EMBL" id="KE124812">
    <property type="protein sequence ID" value="EPB78419.1"/>
    <property type="molecule type" value="Genomic_DNA"/>
</dbReference>
<dbReference type="SUPFAM" id="SSF47895">
    <property type="entry name" value="Transducin (alpha subunit), insertion domain"/>
    <property type="match status" value="1"/>
</dbReference>
<keyword evidence="1 3" id="KW-0547">Nucleotide-binding</keyword>
<feature type="binding site" evidence="3">
    <location>
        <begin position="18"/>
        <end position="23"/>
    </location>
    <ligand>
        <name>GTP</name>
        <dbReference type="ChEBI" id="CHEBI:37565"/>
    </ligand>
</feature>
<protein>
    <recommendedName>
        <fullName evidence="7">G-protein alpha subunit</fullName>
    </recommendedName>
</protein>
<dbReference type="InterPro" id="IPR001019">
    <property type="entry name" value="Gprotein_alpha_su"/>
</dbReference>
<evidence type="ECO:0000313" key="6">
    <source>
        <dbReference type="Proteomes" id="UP000054495"/>
    </source>
</evidence>
<dbReference type="InterPro" id="IPR011025">
    <property type="entry name" value="GproteinA_insert"/>
</dbReference>